<keyword evidence="14" id="KW-0289">Folate biosynthesis</keyword>
<evidence type="ECO:0000313" key="22">
    <source>
        <dbReference type="Proteomes" id="UP000186004"/>
    </source>
</evidence>
<evidence type="ECO:0000259" key="19">
    <source>
        <dbReference type="Pfam" id="PF02875"/>
    </source>
</evidence>
<evidence type="ECO:0000256" key="1">
    <source>
        <dbReference type="ARBA" id="ARBA00001946"/>
    </source>
</evidence>
<dbReference type="FunFam" id="3.40.1190.10:FF:000004">
    <property type="entry name" value="Dihydrofolate synthase/folylpolyglutamate synthase"/>
    <property type="match status" value="1"/>
</dbReference>
<dbReference type="InterPro" id="IPR001645">
    <property type="entry name" value="Folylpolyglutamate_synth"/>
</dbReference>
<dbReference type="GO" id="GO:0004326">
    <property type="term" value="F:tetrahydrofolylpolyglutamate synthase activity"/>
    <property type="evidence" value="ECO:0007669"/>
    <property type="project" value="UniProtKB-EC"/>
</dbReference>
<evidence type="ECO:0000256" key="2">
    <source>
        <dbReference type="ARBA" id="ARBA00004799"/>
    </source>
</evidence>
<dbReference type="OrthoDB" id="9809356at2"/>
<keyword evidence="11 18" id="KW-0547">Nucleotide-binding</keyword>
<dbReference type="Gene3D" id="3.90.190.20">
    <property type="entry name" value="Mur ligase, C-terminal domain"/>
    <property type="match status" value="1"/>
</dbReference>
<dbReference type="SUPFAM" id="SSF53623">
    <property type="entry name" value="MurD-like peptide ligases, catalytic domain"/>
    <property type="match status" value="1"/>
</dbReference>
<dbReference type="PANTHER" id="PTHR11136">
    <property type="entry name" value="FOLYLPOLYGLUTAMATE SYNTHASE-RELATED"/>
    <property type="match status" value="1"/>
</dbReference>
<keyword evidence="9 18" id="KW-0436">Ligase</keyword>
<evidence type="ECO:0000256" key="4">
    <source>
        <dbReference type="ARBA" id="ARBA00008276"/>
    </source>
</evidence>
<comment type="cofactor">
    <cofactor evidence="1">
        <name>Mg(2+)</name>
        <dbReference type="ChEBI" id="CHEBI:18420"/>
    </cofactor>
</comment>
<protein>
    <recommendedName>
        <fullName evidence="8">Dihydrofolate synthase/folylpolyglutamate synthase</fullName>
        <ecNumber evidence="6">6.3.2.12</ecNumber>
        <ecNumber evidence="7">6.3.2.17</ecNumber>
    </recommendedName>
    <alternativeName>
        <fullName evidence="15">Tetrahydrofolylpolyglutamate synthase</fullName>
    </alternativeName>
</protein>
<dbReference type="PANTHER" id="PTHR11136:SF0">
    <property type="entry name" value="DIHYDROFOLATE SYNTHETASE-RELATED"/>
    <property type="match status" value="1"/>
</dbReference>
<dbReference type="Proteomes" id="UP000186004">
    <property type="component" value="Unassembled WGS sequence"/>
</dbReference>
<dbReference type="EC" id="6.3.2.12" evidence="6"/>
<evidence type="ECO:0000256" key="18">
    <source>
        <dbReference type="PIRNR" id="PIRNR001563"/>
    </source>
</evidence>
<dbReference type="GO" id="GO:0005524">
    <property type="term" value="F:ATP binding"/>
    <property type="evidence" value="ECO:0007669"/>
    <property type="project" value="UniProtKB-KW"/>
</dbReference>
<keyword evidence="22" id="KW-1185">Reference proteome</keyword>
<dbReference type="GO" id="GO:0005737">
    <property type="term" value="C:cytoplasm"/>
    <property type="evidence" value="ECO:0007669"/>
    <property type="project" value="TreeGrafter"/>
</dbReference>
<keyword evidence="10" id="KW-0479">Metal-binding</keyword>
<evidence type="ECO:0000256" key="12">
    <source>
        <dbReference type="ARBA" id="ARBA00022840"/>
    </source>
</evidence>
<dbReference type="PIRSF" id="PIRSF001563">
    <property type="entry name" value="Folylpolyglu_synth"/>
    <property type="match status" value="1"/>
</dbReference>
<evidence type="ECO:0000313" key="21">
    <source>
        <dbReference type="EMBL" id="SIR84984.1"/>
    </source>
</evidence>
<dbReference type="GO" id="GO:0046656">
    <property type="term" value="P:folic acid biosynthetic process"/>
    <property type="evidence" value="ECO:0007669"/>
    <property type="project" value="UniProtKB-KW"/>
</dbReference>
<organism evidence="21 22">
    <name type="scientific">Micromonospora avicenniae</name>
    <dbReference type="NCBI Taxonomy" id="1198245"/>
    <lineage>
        <taxon>Bacteria</taxon>
        <taxon>Bacillati</taxon>
        <taxon>Actinomycetota</taxon>
        <taxon>Actinomycetes</taxon>
        <taxon>Micromonosporales</taxon>
        <taxon>Micromonosporaceae</taxon>
        <taxon>Micromonospora</taxon>
    </lineage>
</organism>
<evidence type="ECO:0000256" key="17">
    <source>
        <dbReference type="ARBA" id="ARBA00049161"/>
    </source>
</evidence>
<evidence type="ECO:0000256" key="5">
    <source>
        <dbReference type="ARBA" id="ARBA00011245"/>
    </source>
</evidence>
<dbReference type="GO" id="GO:0008841">
    <property type="term" value="F:dihydrofolate synthase activity"/>
    <property type="evidence" value="ECO:0007669"/>
    <property type="project" value="UniProtKB-EC"/>
</dbReference>
<dbReference type="GO" id="GO:0046872">
    <property type="term" value="F:metal ion binding"/>
    <property type="evidence" value="ECO:0007669"/>
    <property type="project" value="UniProtKB-KW"/>
</dbReference>
<dbReference type="InterPro" id="IPR018109">
    <property type="entry name" value="Folylpolyglutamate_synth_CS"/>
</dbReference>
<accession>A0A1N7EAA5</accession>
<gene>
    <name evidence="21" type="ORF">SAMN05444858_1224</name>
</gene>
<reference evidence="21 22" key="1">
    <citation type="submission" date="2017-01" db="EMBL/GenBank/DDBJ databases">
        <authorList>
            <person name="Mah S.A."/>
            <person name="Swanson W.J."/>
            <person name="Moy G.W."/>
            <person name="Vacquier V.D."/>
        </authorList>
    </citation>
    <scope>NUCLEOTIDE SEQUENCE [LARGE SCALE GENOMIC DNA]</scope>
    <source>
        <strain evidence="21 22">DSM 45758</strain>
    </source>
</reference>
<dbReference type="InterPro" id="IPR036615">
    <property type="entry name" value="Mur_ligase_C_dom_sf"/>
</dbReference>
<dbReference type="Pfam" id="PF02875">
    <property type="entry name" value="Mur_ligase_C"/>
    <property type="match status" value="1"/>
</dbReference>
<evidence type="ECO:0000256" key="13">
    <source>
        <dbReference type="ARBA" id="ARBA00022842"/>
    </source>
</evidence>
<dbReference type="EMBL" id="FTNF01000022">
    <property type="protein sequence ID" value="SIR84984.1"/>
    <property type="molecule type" value="Genomic_DNA"/>
</dbReference>
<feature type="domain" description="Mur ligase C-terminal" evidence="19">
    <location>
        <begin position="303"/>
        <end position="416"/>
    </location>
</feature>
<dbReference type="InterPro" id="IPR013221">
    <property type="entry name" value="Mur_ligase_cen"/>
</dbReference>
<evidence type="ECO:0000256" key="7">
    <source>
        <dbReference type="ARBA" id="ARBA00013025"/>
    </source>
</evidence>
<evidence type="ECO:0000256" key="10">
    <source>
        <dbReference type="ARBA" id="ARBA00022723"/>
    </source>
</evidence>
<feature type="domain" description="Mur ligase central" evidence="20">
    <location>
        <begin position="49"/>
        <end position="275"/>
    </location>
</feature>
<keyword evidence="13" id="KW-0460">Magnesium</keyword>
<dbReference type="SUPFAM" id="SSF53244">
    <property type="entry name" value="MurD-like peptide ligases, peptide-binding domain"/>
    <property type="match status" value="1"/>
</dbReference>
<dbReference type="InterPro" id="IPR004101">
    <property type="entry name" value="Mur_ligase_C"/>
</dbReference>
<evidence type="ECO:0000256" key="3">
    <source>
        <dbReference type="ARBA" id="ARBA00005150"/>
    </source>
</evidence>
<evidence type="ECO:0000259" key="20">
    <source>
        <dbReference type="Pfam" id="PF08245"/>
    </source>
</evidence>
<dbReference type="EC" id="6.3.2.17" evidence="7"/>
<name>A0A1N7EAA5_9ACTN</name>
<dbReference type="Pfam" id="PF08245">
    <property type="entry name" value="Mur_ligase_M"/>
    <property type="match status" value="1"/>
</dbReference>
<comment type="pathway">
    <text evidence="2">Cofactor biosynthesis; tetrahydrofolate biosynthesis; 7,8-dihydrofolate from 2-amino-4-hydroxy-6-hydroxymethyl-7,8-dihydropteridine diphosphate and 4-aminobenzoate: step 2/2.</text>
</comment>
<dbReference type="PROSITE" id="PS01011">
    <property type="entry name" value="FOLYLPOLYGLU_SYNT_1"/>
    <property type="match status" value="1"/>
</dbReference>
<dbReference type="STRING" id="1198245.SAMN05444858_1224"/>
<dbReference type="InterPro" id="IPR036565">
    <property type="entry name" value="Mur-like_cat_sf"/>
</dbReference>
<comment type="subunit">
    <text evidence="5">Monomer.</text>
</comment>
<keyword evidence="12 18" id="KW-0067">ATP-binding</keyword>
<comment type="pathway">
    <text evidence="3">Cofactor biosynthesis; tetrahydrofolylpolyglutamate biosynthesis.</text>
</comment>
<proteinExistence type="inferred from homology"/>
<evidence type="ECO:0000256" key="15">
    <source>
        <dbReference type="ARBA" id="ARBA00030592"/>
    </source>
</evidence>
<evidence type="ECO:0000256" key="14">
    <source>
        <dbReference type="ARBA" id="ARBA00022909"/>
    </source>
</evidence>
<evidence type="ECO:0000256" key="6">
    <source>
        <dbReference type="ARBA" id="ARBA00013023"/>
    </source>
</evidence>
<dbReference type="PROSITE" id="PS01012">
    <property type="entry name" value="FOLYLPOLYGLU_SYNT_2"/>
    <property type="match status" value="1"/>
</dbReference>
<evidence type="ECO:0000256" key="9">
    <source>
        <dbReference type="ARBA" id="ARBA00022598"/>
    </source>
</evidence>
<dbReference type="AlphaFoldDB" id="A0A1N7EAA5"/>
<dbReference type="NCBIfam" id="TIGR01499">
    <property type="entry name" value="folC"/>
    <property type="match status" value="1"/>
</dbReference>
<evidence type="ECO:0000256" key="8">
    <source>
        <dbReference type="ARBA" id="ARBA00019357"/>
    </source>
</evidence>
<comment type="similarity">
    <text evidence="4 18">Belongs to the folylpolyglutamate synthase family.</text>
</comment>
<dbReference type="Gene3D" id="3.40.1190.10">
    <property type="entry name" value="Mur-like, catalytic domain"/>
    <property type="match status" value="1"/>
</dbReference>
<evidence type="ECO:0000256" key="11">
    <source>
        <dbReference type="ARBA" id="ARBA00022741"/>
    </source>
</evidence>
<comment type="catalytic activity">
    <reaction evidence="16">
        <text>(6S)-5,6,7,8-tetrahydrofolyl-(gamma-L-Glu)(n) + L-glutamate + ATP = (6S)-5,6,7,8-tetrahydrofolyl-(gamma-L-Glu)(n+1) + ADP + phosphate + H(+)</text>
        <dbReference type="Rhea" id="RHEA:10580"/>
        <dbReference type="Rhea" id="RHEA-COMP:14738"/>
        <dbReference type="Rhea" id="RHEA-COMP:14740"/>
        <dbReference type="ChEBI" id="CHEBI:15378"/>
        <dbReference type="ChEBI" id="CHEBI:29985"/>
        <dbReference type="ChEBI" id="CHEBI:30616"/>
        <dbReference type="ChEBI" id="CHEBI:43474"/>
        <dbReference type="ChEBI" id="CHEBI:141005"/>
        <dbReference type="ChEBI" id="CHEBI:456216"/>
        <dbReference type="EC" id="6.3.2.17"/>
    </reaction>
</comment>
<comment type="catalytic activity">
    <reaction evidence="17">
        <text>7,8-dihydropteroate + L-glutamate + ATP = 7,8-dihydrofolate + ADP + phosphate + H(+)</text>
        <dbReference type="Rhea" id="RHEA:23584"/>
        <dbReference type="ChEBI" id="CHEBI:15378"/>
        <dbReference type="ChEBI" id="CHEBI:17839"/>
        <dbReference type="ChEBI" id="CHEBI:29985"/>
        <dbReference type="ChEBI" id="CHEBI:30616"/>
        <dbReference type="ChEBI" id="CHEBI:43474"/>
        <dbReference type="ChEBI" id="CHEBI:57451"/>
        <dbReference type="ChEBI" id="CHEBI:456216"/>
        <dbReference type="EC" id="6.3.2.12"/>
    </reaction>
</comment>
<evidence type="ECO:0000256" key="16">
    <source>
        <dbReference type="ARBA" id="ARBA00047493"/>
    </source>
</evidence>
<sequence length="444" mass="46935">MTDHQAFTEVEAELAERGFTRMVFALDRIESLLDLLGSPQRAYPSIHLTGTNGKTSTARMIDSLLRAFGLHTGRYTSPHLETVRERISLDGEPVSEERFVATYREVAPLAQLVDERSAEPLTYFDMTTALAFATFADAPVDIAVVEVGLGGAEDSTNVLQAGVAVITPIGLDHTEWLGDTLEDIALHKAGIIYPGATVISAAQEEEAARPILERCAEVGATIAREGSEFGVLRRSVAVGGQVLTLQGLGGVYEEVFVPLHGAHQAQNAAVALAAVEAFLGAGARRQLDIEAVREGFAAASSPGRLERVRSAPTILLDGAHNPHGMAATVTALQEEFAFSKLVAVVGVLGDKDAPALLELLEPVVDQVVVTTNSSPRAMPARELAALAAEVFGPDRVEVAEEMPDAIETAVALAEEDVPGELSGVGVLITGSVVTVADARRLLKR</sequence>